<reference evidence="1 2" key="1">
    <citation type="submission" date="2018-09" db="EMBL/GenBank/DDBJ databases">
        <title>Genome comparison of Alicycliphilus sp. BQ1, a polyurethanolytic bacterium, with its closest phylogenetic relatives Alicycliphilus denitrificans BC and K601, unable to attack polyurethane.</title>
        <authorList>
            <person name="Loza-Tavera H."/>
            <person name="Lozano L."/>
            <person name="Cevallos M."/>
            <person name="Maya-Lucas O."/>
            <person name="Garcia-Mena J."/>
            <person name="Hernandez J."/>
        </authorList>
    </citation>
    <scope>NUCLEOTIDE SEQUENCE [LARGE SCALE GENOMIC DNA]</scope>
    <source>
        <strain evidence="1 2">BQ1</strain>
    </source>
</reference>
<evidence type="ECO:0000313" key="2">
    <source>
        <dbReference type="Proteomes" id="UP000216225"/>
    </source>
</evidence>
<organism evidence="1 2">
    <name type="scientific">Alicycliphilus denitrificans</name>
    <dbReference type="NCBI Taxonomy" id="179636"/>
    <lineage>
        <taxon>Bacteria</taxon>
        <taxon>Pseudomonadati</taxon>
        <taxon>Pseudomonadota</taxon>
        <taxon>Betaproteobacteria</taxon>
        <taxon>Burkholderiales</taxon>
        <taxon>Comamonadaceae</taxon>
        <taxon>Alicycliphilus</taxon>
    </lineage>
</organism>
<gene>
    <name evidence="1" type="ORF">CE154_003595</name>
</gene>
<accession>A0A3R7FH88</accession>
<proteinExistence type="predicted"/>
<evidence type="ECO:0000313" key="1">
    <source>
        <dbReference type="EMBL" id="RKJ98845.1"/>
    </source>
</evidence>
<sequence>MRIIENARQDLLGDGLLTVNSAGPIVSTGADETIQLQRVWSSRPNEYPVAGHKVKTLTDWTRQLLLRSEVFVGEGTDALATVFDDHRLIRSMGLNAVVNVPLVHADGRCFATFNVLGKNACWSAEDKLLIELLAEFSRPHVAAHVRPLQAACTNV</sequence>
<comment type="caution">
    <text evidence="1">The sequence shown here is derived from an EMBL/GenBank/DDBJ whole genome shotgun (WGS) entry which is preliminary data.</text>
</comment>
<dbReference type="Proteomes" id="UP000216225">
    <property type="component" value="Unassembled WGS sequence"/>
</dbReference>
<dbReference type="RefSeq" id="WP_094435220.1">
    <property type="nucleotide sequence ID" value="NZ_NKDB02000001.1"/>
</dbReference>
<name>A0A3R7FH88_9BURK</name>
<dbReference type="AlphaFoldDB" id="A0A3R7FH88"/>
<dbReference type="EMBL" id="NKDB02000001">
    <property type="protein sequence ID" value="RKJ98845.1"/>
    <property type="molecule type" value="Genomic_DNA"/>
</dbReference>
<dbReference type="SUPFAM" id="SSF55781">
    <property type="entry name" value="GAF domain-like"/>
    <property type="match status" value="1"/>
</dbReference>
<protein>
    <submittedName>
        <fullName evidence="1">GAF domain-containing protein</fullName>
    </submittedName>
</protein>